<dbReference type="Gene3D" id="1.10.510.10">
    <property type="entry name" value="Transferase(Phosphotransferase) domain 1"/>
    <property type="match status" value="1"/>
</dbReference>
<dbReference type="InterPro" id="IPR036322">
    <property type="entry name" value="WD40_repeat_dom_sf"/>
</dbReference>
<evidence type="ECO:0000256" key="3">
    <source>
        <dbReference type="PROSITE-ProRule" id="PRU00221"/>
    </source>
</evidence>
<dbReference type="EMBL" id="JACHMI010000001">
    <property type="protein sequence ID" value="MBB6550981.1"/>
    <property type="molecule type" value="Genomic_DNA"/>
</dbReference>
<dbReference type="PROSITE" id="PS00678">
    <property type="entry name" value="WD_REPEATS_1"/>
    <property type="match status" value="2"/>
</dbReference>
<protein>
    <submittedName>
        <fullName evidence="5">Putative Ser/Thr protein kinase</fullName>
    </submittedName>
</protein>
<dbReference type="InterPro" id="IPR019775">
    <property type="entry name" value="WD40_repeat_CS"/>
</dbReference>
<keyword evidence="5" id="KW-0808">Transferase</keyword>
<accession>A0A7X0U0U3</accession>
<dbReference type="PROSITE" id="PS50294">
    <property type="entry name" value="WD_REPEATS_REGION"/>
    <property type="match status" value="2"/>
</dbReference>
<dbReference type="Pfam" id="PF00069">
    <property type="entry name" value="Pkinase"/>
    <property type="match status" value="1"/>
</dbReference>
<dbReference type="PROSITE" id="PS50011">
    <property type="entry name" value="PROTEIN_KINASE_DOM"/>
    <property type="match status" value="1"/>
</dbReference>
<dbReference type="GO" id="GO:0004672">
    <property type="term" value="F:protein kinase activity"/>
    <property type="evidence" value="ECO:0007669"/>
    <property type="project" value="InterPro"/>
</dbReference>
<dbReference type="PRINTS" id="PR00320">
    <property type="entry name" value="GPROTEINBRPT"/>
</dbReference>
<dbReference type="InterPro" id="IPR053299">
    <property type="entry name" value="ASTRA_WD_repeat"/>
</dbReference>
<dbReference type="InterPro" id="IPR000719">
    <property type="entry name" value="Prot_kinase_dom"/>
</dbReference>
<comment type="caution">
    <text evidence="5">The sequence shown here is derived from an EMBL/GenBank/DDBJ whole genome shotgun (WGS) entry which is preliminary data.</text>
</comment>
<gene>
    <name evidence="5" type="ORF">HD593_005776</name>
</gene>
<dbReference type="Pfam" id="PF00400">
    <property type="entry name" value="WD40"/>
    <property type="match status" value="4"/>
</dbReference>
<evidence type="ECO:0000259" key="4">
    <source>
        <dbReference type="PROSITE" id="PS50011"/>
    </source>
</evidence>
<dbReference type="SUPFAM" id="SSF50978">
    <property type="entry name" value="WD40 repeat-like"/>
    <property type="match status" value="1"/>
</dbReference>
<dbReference type="CDD" id="cd14014">
    <property type="entry name" value="STKc_PknB_like"/>
    <property type="match status" value="1"/>
</dbReference>
<dbReference type="PROSITE" id="PS00108">
    <property type="entry name" value="PROTEIN_KINASE_ST"/>
    <property type="match status" value="1"/>
</dbReference>
<evidence type="ECO:0000256" key="1">
    <source>
        <dbReference type="ARBA" id="ARBA00022574"/>
    </source>
</evidence>
<dbReference type="InterPro" id="IPR008271">
    <property type="entry name" value="Ser/Thr_kinase_AS"/>
</dbReference>
<feature type="repeat" description="WD" evidence="3">
    <location>
        <begin position="594"/>
        <end position="630"/>
    </location>
</feature>
<evidence type="ECO:0000256" key="2">
    <source>
        <dbReference type="ARBA" id="ARBA00022737"/>
    </source>
</evidence>
<keyword evidence="2" id="KW-0677">Repeat</keyword>
<dbReference type="GO" id="GO:0005524">
    <property type="term" value="F:ATP binding"/>
    <property type="evidence" value="ECO:0007669"/>
    <property type="project" value="InterPro"/>
</dbReference>
<dbReference type="CDD" id="cd00200">
    <property type="entry name" value="WD40"/>
    <property type="match status" value="1"/>
</dbReference>
<reference evidence="5 6" key="1">
    <citation type="submission" date="2020-08" db="EMBL/GenBank/DDBJ databases">
        <title>Sequencing the genomes of 1000 actinobacteria strains.</title>
        <authorList>
            <person name="Klenk H.-P."/>
        </authorList>
    </citation>
    <scope>NUCLEOTIDE SEQUENCE [LARGE SCALE GENOMIC DNA]</scope>
    <source>
        <strain evidence="5 6">DSM 43768</strain>
    </source>
</reference>
<dbReference type="RefSeq" id="WP_185105142.1">
    <property type="nucleotide sequence ID" value="NZ_JACHMI010000001.1"/>
</dbReference>
<dbReference type="InterPro" id="IPR011009">
    <property type="entry name" value="Kinase-like_dom_sf"/>
</dbReference>
<dbReference type="SMART" id="SM00220">
    <property type="entry name" value="S_TKc"/>
    <property type="match status" value="1"/>
</dbReference>
<feature type="repeat" description="WD" evidence="3">
    <location>
        <begin position="365"/>
        <end position="408"/>
    </location>
</feature>
<dbReference type="PANTHER" id="PTHR44156">
    <property type="entry name" value="SUPERNUMERARY LIMBS, ISOFORM B-RELATED"/>
    <property type="match status" value="1"/>
</dbReference>
<sequence>MEPRPLAEGDPRRISGYPLTGVLGAGGQGVVYLGRTPHGQPVAVKTLHARPAGDAGARERFLREAAIAARVAAFCTARVLDAGLDDGRPYLVSEYVPGPSLEALVARDGPRAGGGLDRLAITTLTALQAIHRAGVVHRDLKPSNVIMGPEGPVVIDFGIARLLDQSTTGPGLVGTPAYLAPELLNGAPADAASDVFAWAATLVYAATGHRAFPGAVTAVVLNAIMTREPDLAGVPGHLRPLLAACLAKDPASRPAVADLLTALTQERSLPGRPVDLRRRRLVRALAAGAAVAAIPAMYGLAGLFSPGGGVPFGSLVREPVAGRQQWVLSVALSRLNGRPVVVSGGHDGTVAVTDLATGAPVGALLRGHRGPVWSVATDLLPGGPVAASGGLDGTVRLWDLTTGTPLLEPFTGHGGSVESVATGRLGDRPVAVSGSLDRTVRVWDLTTGAPAGEPAEGHAGWVLAVAVGQAGDRPVVVSGGHDGTVLISDLATGARVAGRVRAHRGPVESAAVGRIGDRPVAISGGGDGDHTVRVWDLASAAPIGEPLTGHRSWALGLAAGELPGGRAVVVSGGYRDETVRVWDLATGTPIGGPFLGHRGLIESVAVGLLDDRPVAVSGGDDGRVRVWSLQAPYPPASG</sequence>
<feature type="repeat" description="WD" evidence="3">
    <location>
        <begin position="410"/>
        <end position="453"/>
    </location>
</feature>
<dbReference type="InterPro" id="IPR015943">
    <property type="entry name" value="WD40/YVTN_repeat-like_dom_sf"/>
</dbReference>
<keyword evidence="5" id="KW-0418">Kinase</keyword>
<dbReference type="PROSITE" id="PS50082">
    <property type="entry name" value="WD_REPEATS_2"/>
    <property type="match status" value="3"/>
</dbReference>
<proteinExistence type="predicted"/>
<dbReference type="AlphaFoldDB" id="A0A7X0U0U3"/>
<organism evidence="5 6">
    <name type="scientific">Nonomuraea rubra</name>
    <dbReference type="NCBI Taxonomy" id="46180"/>
    <lineage>
        <taxon>Bacteria</taxon>
        <taxon>Bacillati</taxon>
        <taxon>Actinomycetota</taxon>
        <taxon>Actinomycetes</taxon>
        <taxon>Streptosporangiales</taxon>
        <taxon>Streptosporangiaceae</taxon>
        <taxon>Nonomuraea</taxon>
    </lineage>
</organism>
<name>A0A7X0U0U3_9ACTN</name>
<dbReference type="Gene3D" id="3.30.200.20">
    <property type="entry name" value="Phosphorylase Kinase, domain 1"/>
    <property type="match status" value="1"/>
</dbReference>
<dbReference type="Gene3D" id="2.130.10.10">
    <property type="entry name" value="YVTN repeat-like/Quinoprotein amine dehydrogenase"/>
    <property type="match status" value="2"/>
</dbReference>
<dbReference type="Proteomes" id="UP000565579">
    <property type="component" value="Unassembled WGS sequence"/>
</dbReference>
<keyword evidence="6" id="KW-1185">Reference proteome</keyword>
<evidence type="ECO:0000313" key="5">
    <source>
        <dbReference type="EMBL" id="MBB6550981.1"/>
    </source>
</evidence>
<keyword evidence="1 3" id="KW-0853">WD repeat</keyword>
<dbReference type="SUPFAM" id="SSF56112">
    <property type="entry name" value="Protein kinase-like (PK-like)"/>
    <property type="match status" value="1"/>
</dbReference>
<evidence type="ECO:0000313" key="6">
    <source>
        <dbReference type="Proteomes" id="UP000565579"/>
    </source>
</evidence>
<dbReference type="SMART" id="SM00320">
    <property type="entry name" value="WD40"/>
    <property type="match status" value="7"/>
</dbReference>
<dbReference type="InterPro" id="IPR020472">
    <property type="entry name" value="WD40_PAC1"/>
</dbReference>
<feature type="domain" description="Protein kinase" evidence="4">
    <location>
        <begin position="17"/>
        <end position="269"/>
    </location>
</feature>
<dbReference type="InterPro" id="IPR001680">
    <property type="entry name" value="WD40_rpt"/>
</dbReference>